<evidence type="ECO:0000313" key="8">
    <source>
        <dbReference type="EMBL" id="KAK2073861.1"/>
    </source>
</evidence>
<keyword evidence="3 7" id="KW-0812">Transmembrane</keyword>
<accession>A0AAD9MJA8</accession>
<dbReference type="PANTHER" id="PTHR17920:SF22">
    <property type="entry name" value="DUF726 DOMAIN PROTEIN (AFU_ORTHOLOGUE AFUA_2G12860)"/>
    <property type="match status" value="1"/>
</dbReference>
<keyword evidence="9" id="KW-1185">Reference proteome</keyword>
<feature type="transmembrane region" description="Helical" evidence="7">
    <location>
        <begin position="277"/>
        <end position="300"/>
    </location>
</feature>
<protein>
    <submittedName>
        <fullName evidence="8">Uncharacterized protein</fullName>
    </submittedName>
</protein>
<feature type="transmembrane region" description="Helical" evidence="7">
    <location>
        <begin position="172"/>
        <end position="191"/>
    </location>
</feature>
<dbReference type="SUPFAM" id="SSF53474">
    <property type="entry name" value="alpha/beta-Hydrolases"/>
    <property type="match status" value="1"/>
</dbReference>
<dbReference type="PANTHER" id="PTHR17920">
    <property type="entry name" value="TRANSMEMBRANE AND COILED-COIL DOMAIN-CONTAINING PROTEIN 4 TMCO4"/>
    <property type="match status" value="1"/>
</dbReference>
<dbReference type="GO" id="GO:0016020">
    <property type="term" value="C:membrane"/>
    <property type="evidence" value="ECO:0007669"/>
    <property type="project" value="UniProtKB-SubCell"/>
</dbReference>
<name>A0AAD9MJA8_9PEZI</name>
<dbReference type="Gene3D" id="3.40.50.1820">
    <property type="entry name" value="alpha/beta hydrolase"/>
    <property type="match status" value="1"/>
</dbReference>
<evidence type="ECO:0000256" key="1">
    <source>
        <dbReference type="ARBA" id="ARBA00004141"/>
    </source>
</evidence>
<keyword evidence="5 7" id="KW-0472">Membrane</keyword>
<keyword evidence="4 7" id="KW-1133">Transmembrane helix</keyword>
<dbReference type="InterPro" id="IPR007941">
    <property type="entry name" value="DUF726"/>
</dbReference>
<dbReference type="AlphaFoldDB" id="A0AAD9MJA8"/>
<feature type="region of interest" description="Disordered" evidence="6">
    <location>
        <begin position="622"/>
        <end position="661"/>
    </location>
</feature>
<evidence type="ECO:0000256" key="2">
    <source>
        <dbReference type="ARBA" id="ARBA00009824"/>
    </source>
</evidence>
<organism evidence="8 9">
    <name type="scientific">Phyllachora maydis</name>
    <dbReference type="NCBI Taxonomy" id="1825666"/>
    <lineage>
        <taxon>Eukaryota</taxon>
        <taxon>Fungi</taxon>
        <taxon>Dikarya</taxon>
        <taxon>Ascomycota</taxon>
        <taxon>Pezizomycotina</taxon>
        <taxon>Sordariomycetes</taxon>
        <taxon>Sordariomycetidae</taxon>
        <taxon>Phyllachorales</taxon>
        <taxon>Phyllachoraceae</taxon>
        <taxon>Phyllachora</taxon>
    </lineage>
</organism>
<evidence type="ECO:0000256" key="5">
    <source>
        <dbReference type="ARBA" id="ARBA00023136"/>
    </source>
</evidence>
<evidence type="ECO:0000256" key="7">
    <source>
        <dbReference type="SAM" id="Phobius"/>
    </source>
</evidence>
<dbReference type="Pfam" id="PF05277">
    <property type="entry name" value="DUF726"/>
    <property type="match status" value="1"/>
</dbReference>
<comment type="caution">
    <text evidence="8">The sequence shown here is derived from an EMBL/GenBank/DDBJ whole genome shotgun (WGS) entry which is preliminary data.</text>
</comment>
<evidence type="ECO:0000256" key="4">
    <source>
        <dbReference type="ARBA" id="ARBA00022989"/>
    </source>
</evidence>
<dbReference type="EMBL" id="JAQQPM010000007">
    <property type="protein sequence ID" value="KAK2073861.1"/>
    <property type="molecule type" value="Genomic_DNA"/>
</dbReference>
<sequence length="661" mass="70929">MAPLASDPRQLLVVLNPARRKALLTLLGDITQCMRTQLELPDGNSPGAASAPLFAATRATSSAESVSDPELVRVRAAALAHLDQWAKDVLAEMRELLSASDDAKMVEARRQRAAAAARAADDDDDDADVARLQARYRAIPTRLATLPAADRAEVLSCVLVVLLSRGRYGADARALAVYLTAALALPLRVLVREETEMAKWLVEASTSEEAKPARQEVMSAEAEAQKRREDGKGKRYWKVGLASVAGAAIVGVTGGLAAPVVAGVLGGLMTTLGLGGVASFLGIFWMNSALVGALFGAYGAGMTVGMVSKYEKEVEDFKFLPLQEQFGNGSKPESSDVRRLKVTIGINGWLASPEEVTRPFRSISAESEIFALRYEMESLLALGQAFENLLSAAAFRVLRHEILRRTVLATLMTALWPLSLLNLASNIDNPFNHAKNRSEKAGRVLADALINRVQGERPVTLVGYSLGARVIYSCLRSLAERRAFGLIDTVVLIGAPVPSGRKHWQMMRSVVSGKMFNVYSKDDYILAFMYRAASVQMGVAGLQAIPDIEGVESVDLSAEVKGHLRYPDLMGPILTRCGFPDINAGPIEKEEIDPVDEGDHGTMGNLIDLDFAALSLPDAKAANLSPAVPPRPTMSTSSRAGAEAEHDGSDEEHGDDHHGGK</sequence>
<reference evidence="8" key="1">
    <citation type="journal article" date="2023" name="Mol. Plant Microbe Interact.">
        <title>Elucidating the Obligate Nature and Biological Capacity of an Invasive Fungal Corn Pathogen.</title>
        <authorList>
            <person name="MacCready J.S."/>
            <person name="Roggenkamp E.M."/>
            <person name="Gdanetz K."/>
            <person name="Chilvers M.I."/>
        </authorList>
    </citation>
    <scope>NUCLEOTIDE SEQUENCE</scope>
    <source>
        <strain evidence="8">PM02</strain>
    </source>
</reference>
<comment type="subcellular location">
    <subcellularLocation>
        <location evidence="1">Membrane</location>
        <topology evidence="1">Multi-pass membrane protein</topology>
    </subcellularLocation>
</comment>
<evidence type="ECO:0000256" key="3">
    <source>
        <dbReference type="ARBA" id="ARBA00022692"/>
    </source>
</evidence>
<proteinExistence type="inferred from homology"/>
<evidence type="ECO:0000256" key="6">
    <source>
        <dbReference type="SAM" id="MobiDB-lite"/>
    </source>
</evidence>
<evidence type="ECO:0000313" key="9">
    <source>
        <dbReference type="Proteomes" id="UP001217918"/>
    </source>
</evidence>
<feature type="transmembrane region" description="Helical" evidence="7">
    <location>
        <begin position="236"/>
        <end position="265"/>
    </location>
</feature>
<dbReference type="InterPro" id="IPR029058">
    <property type="entry name" value="AB_hydrolase_fold"/>
</dbReference>
<gene>
    <name evidence="8" type="ORF">P8C59_008106</name>
</gene>
<dbReference type="Proteomes" id="UP001217918">
    <property type="component" value="Unassembled WGS sequence"/>
</dbReference>
<comment type="similarity">
    <text evidence="2">Belongs to the TMCO4 family.</text>
</comment>